<keyword evidence="1" id="KW-0001">2Fe-2S</keyword>
<evidence type="ECO:0000256" key="4">
    <source>
        <dbReference type="ARBA" id="ARBA00023014"/>
    </source>
</evidence>
<dbReference type="Proteomes" id="UP000061603">
    <property type="component" value="Chromosome"/>
</dbReference>
<dbReference type="SUPFAM" id="SSF50022">
    <property type="entry name" value="ISP domain"/>
    <property type="match status" value="1"/>
</dbReference>
<evidence type="ECO:0000313" key="6">
    <source>
        <dbReference type="EMBL" id="AJP48420.1"/>
    </source>
</evidence>
<dbReference type="GO" id="GO:0046872">
    <property type="term" value="F:metal ion binding"/>
    <property type="evidence" value="ECO:0007669"/>
    <property type="project" value="UniProtKB-KW"/>
</dbReference>
<dbReference type="Gene3D" id="2.102.10.10">
    <property type="entry name" value="Rieske [2Fe-2S] iron-sulphur domain"/>
    <property type="match status" value="1"/>
</dbReference>
<dbReference type="AlphaFoldDB" id="A0A0C5J8W7"/>
<dbReference type="PANTHER" id="PTHR21496">
    <property type="entry name" value="FERREDOXIN-RELATED"/>
    <property type="match status" value="1"/>
</dbReference>
<reference evidence="6 7" key="1">
    <citation type="journal article" date="2015" name="Genome Announc.">
        <title>Complete Genome Sequence of a Novel Bacterium within the Family Rhodocyclaceae That Degrades Polycyclic Aromatic Hydrocarbons.</title>
        <authorList>
            <person name="Singleton D.R."/>
            <person name="Dickey A.N."/>
            <person name="Scholl E.H."/>
            <person name="Wright F.A."/>
            <person name="Aitken M.D."/>
        </authorList>
    </citation>
    <scope>NUCLEOTIDE SEQUENCE [LARGE SCALE GENOMIC DNA]</scope>
    <source>
        <strain evidence="7">PG1-Ca6</strain>
    </source>
</reference>
<protein>
    <recommendedName>
        <fullName evidence="5">Rieske domain-containing protein</fullName>
    </recommendedName>
</protein>
<evidence type="ECO:0000259" key="5">
    <source>
        <dbReference type="PROSITE" id="PS51296"/>
    </source>
</evidence>
<dbReference type="CDD" id="cd03467">
    <property type="entry name" value="Rieske"/>
    <property type="match status" value="1"/>
</dbReference>
<evidence type="ECO:0000256" key="2">
    <source>
        <dbReference type="ARBA" id="ARBA00022723"/>
    </source>
</evidence>
<keyword evidence="7" id="KW-1185">Reference proteome</keyword>
<evidence type="ECO:0000313" key="7">
    <source>
        <dbReference type="Proteomes" id="UP000061603"/>
    </source>
</evidence>
<name>A0A0C5J8W7_9PROT</name>
<sequence length="122" mass="13124">MKRIKVAGSNDVKETQLHAVQANGQSVLLTRVQGKVCAISSKCTHLGLSMKGGKVVDGVIQCPWHGSRFDICTGKNLNWANSFLGIPMPKFMHGMIGMGKKPAPVPTFKASEEEGAVFVEMP</sequence>
<evidence type="ECO:0000256" key="3">
    <source>
        <dbReference type="ARBA" id="ARBA00023004"/>
    </source>
</evidence>
<dbReference type="Pfam" id="PF00355">
    <property type="entry name" value="Rieske"/>
    <property type="match status" value="1"/>
</dbReference>
<dbReference type="PROSITE" id="PS51296">
    <property type="entry name" value="RIESKE"/>
    <property type="match status" value="1"/>
</dbReference>
<dbReference type="STRING" id="1565605.PG1C_07995"/>
<dbReference type="RefSeq" id="WP_202634328.1">
    <property type="nucleotide sequence ID" value="NZ_CP010554.1"/>
</dbReference>
<feature type="domain" description="Rieske" evidence="5">
    <location>
        <begin position="4"/>
        <end position="119"/>
    </location>
</feature>
<dbReference type="HOGENOM" id="CLU_055690_5_3_4"/>
<organism evidence="6 7">
    <name type="scientific">Rugosibacter aromaticivorans</name>
    <dbReference type="NCBI Taxonomy" id="1565605"/>
    <lineage>
        <taxon>Bacteria</taxon>
        <taxon>Pseudomonadati</taxon>
        <taxon>Pseudomonadota</taxon>
        <taxon>Betaproteobacteria</taxon>
        <taxon>Nitrosomonadales</taxon>
        <taxon>Sterolibacteriaceae</taxon>
        <taxon>Rugosibacter</taxon>
    </lineage>
</organism>
<dbReference type="GO" id="GO:0051537">
    <property type="term" value="F:2 iron, 2 sulfur cluster binding"/>
    <property type="evidence" value="ECO:0007669"/>
    <property type="project" value="UniProtKB-KW"/>
</dbReference>
<gene>
    <name evidence="6" type="ORF">PG1C_07995</name>
</gene>
<dbReference type="InterPro" id="IPR017941">
    <property type="entry name" value="Rieske_2Fe-2S"/>
</dbReference>
<dbReference type="InterPro" id="IPR036922">
    <property type="entry name" value="Rieske_2Fe-2S_sf"/>
</dbReference>
<accession>A0A0C5J8W7</accession>
<keyword evidence="3" id="KW-0408">Iron</keyword>
<evidence type="ECO:0000256" key="1">
    <source>
        <dbReference type="ARBA" id="ARBA00022714"/>
    </source>
</evidence>
<proteinExistence type="predicted"/>
<keyword evidence="4" id="KW-0411">Iron-sulfur</keyword>
<keyword evidence="2" id="KW-0479">Metal-binding</keyword>
<dbReference type="EMBL" id="CP010554">
    <property type="protein sequence ID" value="AJP48420.1"/>
    <property type="molecule type" value="Genomic_DNA"/>
</dbReference>
<dbReference type="KEGG" id="rbu:PG1C_07995"/>
<dbReference type="PANTHER" id="PTHR21496:SF23">
    <property type="entry name" value="3-PHENYLPROPIONATE_CINNAMIC ACID DIOXYGENASE FERREDOXIN SUBUNIT"/>
    <property type="match status" value="1"/>
</dbReference>